<evidence type="ECO:0000259" key="9">
    <source>
        <dbReference type="PROSITE" id="PS50122"/>
    </source>
</evidence>
<evidence type="ECO:0000256" key="7">
    <source>
        <dbReference type="PROSITE-ProRule" id="PRU00169"/>
    </source>
</evidence>
<evidence type="ECO:0000256" key="3">
    <source>
        <dbReference type="ARBA" id="ARBA00022801"/>
    </source>
</evidence>
<dbReference type="PANTHER" id="PTHR42872:SF6">
    <property type="entry name" value="PROTEIN-GLUTAMATE METHYLESTERASE_PROTEIN-GLUTAMINE GLUTAMINASE"/>
    <property type="match status" value="1"/>
</dbReference>
<dbReference type="PANTHER" id="PTHR42872">
    <property type="entry name" value="PROTEIN-GLUTAMATE METHYLESTERASE/PROTEIN-GLUTAMINE GLUTAMINASE"/>
    <property type="match status" value="1"/>
</dbReference>
<reference evidence="10 11" key="1">
    <citation type="submission" date="2020-07" db="EMBL/GenBank/DDBJ databases">
        <authorList>
            <person name="Sun Q."/>
        </authorList>
    </citation>
    <scope>NUCLEOTIDE SEQUENCE [LARGE SCALE GENOMIC DNA]</scope>
    <source>
        <strain evidence="10 11">CGMCC 1.13654</strain>
    </source>
</reference>
<dbReference type="CDD" id="cd16432">
    <property type="entry name" value="CheB_Rec"/>
    <property type="match status" value="1"/>
</dbReference>
<keyword evidence="3 5" id="KW-0378">Hydrolase</keyword>
<feature type="modified residue" description="4-aspartylphosphate" evidence="5 7">
    <location>
        <position position="53"/>
    </location>
</feature>
<dbReference type="AlphaFoldDB" id="A0A838LCG5"/>
<dbReference type="PIRSF" id="PIRSF000876">
    <property type="entry name" value="RR_chemtxs_CheB"/>
    <property type="match status" value="1"/>
</dbReference>
<dbReference type="InterPro" id="IPR000673">
    <property type="entry name" value="Sig_transdc_resp-reg_Me-estase"/>
</dbReference>
<dbReference type="GO" id="GO:0006935">
    <property type="term" value="P:chemotaxis"/>
    <property type="evidence" value="ECO:0007669"/>
    <property type="project" value="UniProtKB-UniRule"/>
</dbReference>
<dbReference type="EC" id="3.5.1.44" evidence="5"/>
<dbReference type="CDD" id="cd17541">
    <property type="entry name" value="REC_CheB-like"/>
    <property type="match status" value="1"/>
</dbReference>
<comment type="catalytic activity">
    <reaction evidence="4 5">
        <text>[protein]-L-glutamate 5-O-methyl ester + H2O = L-glutamyl-[protein] + methanol + H(+)</text>
        <dbReference type="Rhea" id="RHEA:23236"/>
        <dbReference type="Rhea" id="RHEA-COMP:10208"/>
        <dbReference type="Rhea" id="RHEA-COMP:10311"/>
        <dbReference type="ChEBI" id="CHEBI:15377"/>
        <dbReference type="ChEBI" id="CHEBI:15378"/>
        <dbReference type="ChEBI" id="CHEBI:17790"/>
        <dbReference type="ChEBI" id="CHEBI:29973"/>
        <dbReference type="ChEBI" id="CHEBI:82795"/>
        <dbReference type="EC" id="3.1.1.61"/>
    </reaction>
</comment>
<organism evidence="10 11">
    <name type="scientific">Sphingomonas chungangi</name>
    <dbReference type="NCBI Taxonomy" id="2683589"/>
    <lineage>
        <taxon>Bacteria</taxon>
        <taxon>Pseudomonadati</taxon>
        <taxon>Pseudomonadota</taxon>
        <taxon>Alphaproteobacteria</taxon>
        <taxon>Sphingomonadales</taxon>
        <taxon>Sphingomonadaceae</taxon>
        <taxon>Sphingomonas</taxon>
    </lineage>
</organism>
<dbReference type="Gene3D" id="3.40.50.180">
    <property type="entry name" value="Methylesterase CheB, C-terminal domain"/>
    <property type="match status" value="1"/>
</dbReference>
<dbReference type="HAMAP" id="MF_00099">
    <property type="entry name" value="CheB_chemtxs"/>
    <property type="match status" value="1"/>
</dbReference>
<feature type="active site" evidence="5 6">
    <location>
        <position position="208"/>
    </location>
</feature>
<dbReference type="InterPro" id="IPR011006">
    <property type="entry name" value="CheY-like_superfamily"/>
</dbReference>
<feature type="active site" evidence="5 6">
    <location>
        <position position="181"/>
    </location>
</feature>
<dbReference type="EMBL" id="JACEIB010000024">
    <property type="protein sequence ID" value="MBA2935178.1"/>
    <property type="molecule type" value="Genomic_DNA"/>
</dbReference>
<comment type="caution">
    <text evidence="10">The sequence shown here is derived from an EMBL/GenBank/DDBJ whole genome shotgun (WGS) entry which is preliminary data.</text>
</comment>
<dbReference type="InterPro" id="IPR035909">
    <property type="entry name" value="CheB_C"/>
</dbReference>
<keyword evidence="5 7" id="KW-0597">Phosphoprotein</keyword>
<evidence type="ECO:0000313" key="10">
    <source>
        <dbReference type="EMBL" id="MBA2935178.1"/>
    </source>
</evidence>
<dbReference type="SUPFAM" id="SSF52738">
    <property type="entry name" value="Methylesterase CheB, C-terminal domain"/>
    <property type="match status" value="1"/>
</dbReference>
<dbReference type="Pfam" id="PF00072">
    <property type="entry name" value="Response_reg"/>
    <property type="match status" value="1"/>
</dbReference>
<feature type="active site" evidence="5 6">
    <location>
        <position position="305"/>
    </location>
</feature>
<comment type="domain">
    <text evidence="5">Contains a C-terminal catalytic domain, and an N-terminal region which modulates catalytic activity.</text>
</comment>
<dbReference type="Pfam" id="PF01339">
    <property type="entry name" value="CheB_methylest"/>
    <property type="match status" value="1"/>
</dbReference>
<dbReference type="InterPro" id="IPR008248">
    <property type="entry name" value="CheB-like"/>
</dbReference>
<comment type="PTM">
    <text evidence="5">Phosphorylated by CheA. Phosphorylation of the N-terminal regulatory domain activates the methylesterase activity.</text>
</comment>
<sequence>MTRLLIVDDSPLMRRLLSDIFGQQEDFVVATARSGEEAIAVLTEFAPDVVTLDIHMPGMDGLQCLDRIMLERPTPVVMVSALTAEGAEETLEAMSLGAVDFVPKPGGAISLEIDALAPLLVEKVRAAARARLSRTARLAERVRLQSAGTRRRPKPARTRGRVMPVEWAAPEDGAIVLIGTSTGGPPALDAVLTALPATFPWPILVAQHMPASFTGQLARRLDRACALAVGEVAKPTPIEPGHIYIGRGDADLIVTRRGARLVAMPAPEDPDRLWHPSADRLVESALGVVAPERLVGVLMTGMGDDGAELMTELHARGGLTIAEAEESAVVWGMPGALVERGGAAMILPRDRIAGALLELARPR</sequence>
<keyword evidence="11" id="KW-1185">Reference proteome</keyword>
<dbReference type="EC" id="3.1.1.61" evidence="5"/>
<comment type="similarity">
    <text evidence="5">Belongs to the CheB family.</text>
</comment>
<dbReference type="SUPFAM" id="SSF52172">
    <property type="entry name" value="CheY-like"/>
    <property type="match status" value="1"/>
</dbReference>
<dbReference type="Gene3D" id="3.40.50.2300">
    <property type="match status" value="1"/>
</dbReference>
<name>A0A838LCG5_9SPHN</name>
<dbReference type="NCBIfam" id="NF001965">
    <property type="entry name" value="PRK00742.1"/>
    <property type="match status" value="1"/>
</dbReference>
<dbReference type="GO" id="GO:0032259">
    <property type="term" value="P:methylation"/>
    <property type="evidence" value="ECO:0007669"/>
    <property type="project" value="UniProtKB-KW"/>
</dbReference>
<evidence type="ECO:0000256" key="2">
    <source>
        <dbReference type="ARBA" id="ARBA00022500"/>
    </source>
</evidence>
<feature type="domain" description="CheB-type methylesterase" evidence="9">
    <location>
        <begin position="170"/>
        <end position="363"/>
    </location>
</feature>
<evidence type="ECO:0000259" key="8">
    <source>
        <dbReference type="PROSITE" id="PS50110"/>
    </source>
</evidence>
<dbReference type="GO" id="GO:0005737">
    <property type="term" value="C:cytoplasm"/>
    <property type="evidence" value="ECO:0007669"/>
    <property type="project" value="UniProtKB-SubCell"/>
</dbReference>
<dbReference type="SMART" id="SM00448">
    <property type="entry name" value="REC"/>
    <property type="match status" value="1"/>
</dbReference>
<dbReference type="GO" id="GO:0050568">
    <property type="term" value="F:protein-glutamine glutaminase activity"/>
    <property type="evidence" value="ECO:0007669"/>
    <property type="project" value="UniProtKB-UniRule"/>
</dbReference>
<evidence type="ECO:0000256" key="1">
    <source>
        <dbReference type="ARBA" id="ARBA00022490"/>
    </source>
</evidence>
<dbReference type="Proteomes" id="UP000570166">
    <property type="component" value="Unassembled WGS sequence"/>
</dbReference>
<comment type="subcellular location">
    <subcellularLocation>
        <location evidence="5">Cytoplasm</location>
    </subcellularLocation>
</comment>
<keyword evidence="10" id="KW-0489">Methyltransferase</keyword>
<evidence type="ECO:0000256" key="4">
    <source>
        <dbReference type="ARBA" id="ARBA00048267"/>
    </source>
</evidence>
<accession>A0A838LCG5</accession>
<keyword evidence="2 5" id="KW-0145">Chemotaxis</keyword>
<dbReference type="PROSITE" id="PS50110">
    <property type="entry name" value="RESPONSE_REGULATORY"/>
    <property type="match status" value="1"/>
</dbReference>
<dbReference type="PROSITE" id="PS50122">
    <property type="entry name" value="CHEB"/>
    <property type="match status" value="1"/>
</dbReference>
<comment type="catalytic activity">
    <reaction evidence="5">
        <text>L-glutaminyl-[protein] + H2O = L-glutamyl-[protein] + NH4(+)</text>
        <dbReference type="Rhea" id="RHEA:16441"/>
        <dbReference type="Rhea" id="RHEA-COMP:10207"/>
        <dbReference type="Rhea" id="RHEA-COMP:10208"/>
        <dbReference type="ChEBI" id="CHEBI:15377"/>
        <dbReference type="ChEBI" id="CHEBI:28938"/>
        <dbReference type="ChEBI" id="CHEBI:29973"/>
        <dbReference type="ChEBI" id="CHEBI:30011"/>
        <dbReference type="EC" id="3.5.1.44"/>
    </reaction>
</comment>
<comment type="function">
    <text evidence="5">Involved in chemotaxis. Part of a chemotaxis signal transduction system that modulates chemotaxis in response to various stimuli. Catalyzes the demethylation of specific methylglutamate residues introduced into the chemoreceptors (methyl-accepting chemotaxis proteins or MCP) by CheR. Also mediates the irreversible deamidation of specific glutamine residues to glutamic acid.</text>
</comment>
<keyword evidence="1 5" id="KW-0963">Cytoplasm</keyword>
<evidence type="ECO:0000256" key="5">
    <source>
        <dbReference type="HAMAP-Rule" id="MF_00099"/>
    </source>
</evidence>
<evidence type="ECO:0000313" key="11">
    <source>
        <dbReference type="Proteomes" id="UP000570166"/>
    </source>
</evidence>
<protein>
    <recommendedName>
        <fullName evidence="5">Protein-glutamate methylesterase/protein-glutamine glutaminase</fullName>
        <ecNumber evidence="5">3.1.1.61</ecNumber>
        <ecNumber evidence="5">3.5.1.44</ecNumber>
    </recommendedName>
</protein>
<dbReference type="InterPro" id="IPR001789">
    <property type="entry name" value="Sig_transdc_resp-reg_receiver"/>
</dbReference>
<dbReference type="GO" id="GO:0008168">
    <property type="term" value="F:methyltransferase activity"/>
    <property type="evidence" value="ECO:0007669"/>
    <property type="project" value="UniProtKB-KW"/>
</dbReference>
<feature type="domain" description="Response regulatory" evidence="8">
    <location>
        <begin position="3"/>
        <end position="119"/>
    </location>
</feature>
<evidence type="ECO:0000256" key="6">
    <source>
        <dbReference type="PROSITE-ProRule" id="PRU00050"/>
    </source>
</evidence>
<proteinExistence type="inferred from homology"/>
<dbReference type="GO" id="GO:0008984">
    <property type="term" value="F:protein-glutamate methylesterase activity"/>
    <property type="evidence" value="ECO:0007669"/>
    <property type="project" value="UniProtKB-UniRule"/>
</dbReference>
<keyword evidence="10" id="KW-0808">Transferase</keyword>
<dbReference type="GO" id="GO:0000156">
    <property type="term" value="F:phosphorelay response regulator activity"/>
    <property type="evidence" value="ECO:0007669"/>
    <property type="project" value="InterPro"/>
</dbReference>
<gene>
    <name evidence="5 10" type="primary">cheB</name>
    <name evidence="10" type="ORF">HZF05_13895</name>
</gene>
<dbReference type="RefSeq" id="WP_160363772.1">
    <property type="nucleotide sequence ID" value="NZ_JACEIB010000024.1"/>
</dbReference>